<feature type="compositionally biased region" description="Polar residues" evidence="1">
    <location>
        <begin position="1"/>
        <end position="11"/>
    </location>
</feature>
<dbReference type="EMBL" id="BKCJ010439590">
    <property type="protein sequence ID" value="GFA52678.1"/>
    <property type="molecule type" value="Genomic_DNA"/>
</dbReference>
<organism evidence="3">
    <name type="scientific">Tanacetum cinerariifolium</name>
    <name type="common">Dalmatian daisy</name>
    <name type="synonym">Chrysanthemum cinerariifolium</name>
    <dbReference type="NCBI Taxonomy" id="118510"/>
    <lineage>
        <taxon>Eukaryota</taxon>
        <taxon>Viridiplantae</taxon>
        <taxon>Streptophyta</taxon>
        <taxon>Embryophyta</taxon>
        <taxon>Tracheophyta</taxon>
        <taxon>Spermatophyta</taxon>
        <taxon>Magnoliopsida</taxon>
        <taxon>eudicotyledons</taxon>
        <taxon>Gunneridae</taxon>
        <taxon>Pentapetalae</taxon>
        <taxon>asterids</taxon>
        <taxon>campanulids</taxon>
        <taxon>Asterales</taxon>
        <taxon>Asteraceae</taxon>
        <taxon>Asteroideae</taxon>
        <taxon>Anthemideae</taxon>
        <taxon>Anthemidinae</taxon>
        <taxon>Tanacetum</taxon>
    </lineage>
</organism>
<feature type="domain" description="Reverse transcriptase Ty1/copia-type" evidence="2">
    <location>
        <begin position="138"/>
        <end position="201"/>
    </location>
</feature>
<sequence length="218" mass="25000">NEAPQIVSTSEEPIADKPTTPVSDDIADESIQKDTAKLNENTFINLFCSLVLEEAELSSTIQDSLNMHEFYQQHRSTDQWTKNHLLKQDIGDPSKLVMTRSRLQTDVEMCMYALTMSTTEPKNIKEEMFDHSWIESIMFIAYAAHKSFTIYQMDIKIAFLNGPLKEEDYLRQPDGFVDSHFPNYVYRLKKSLYGPKQAPRACFGVDAGMDLKKNKLSV</sequence>
<protein>
    <submittedName>
        <fullName evidence="3">Putative Gag-Pol polyprotein</fullName>
    </submittedName>
</protein>
<gene>
    <name evidence="3" type="ORF">Tci_624650</name>
</gene>
<accession>A0A699JSV8</accession>
<name>A0A699JSV8_TANCI</name>
<comment type="caution">
    <text evidence="3">The sequence shown here is derived from an EMBL/GenBank/DDBJ whole genome shotgun (WGS) entry which is preliminary data.</text>
</comment>
<evidence type="ECO:0000256" key="1">
    <source>
        <dbReference type="SAM" id="MobiDB-lite"/>
    </source>
</evidence>
<dbReference type="AlphaFoldDB" id="A0A699JSV8"/>
<reference evidence="3" key="1">
    <citation type="journal article" date="2019" name="Sci. Rep.">
        <title>Draft genome of Tanacetum cinerariifolium, the natural source of mosquito coil.</title>
        <authorList>
            <person name="Yamashiro T."/>
            <person name="Shiraishi A."/>
            <person name="Satake H."/>
            <person name="Nakayama K."/>
        </authorList>
    </citation>
    <scope>NUCLEOTIDE SEQUENCE</scope>
</reference>
<proteinExistence type="predicted"/>
<dbReference type="Pfam" id="PF07727">
    <property type="entry name" value="RVT_2"/>
    <property type="match status" value="1"/>
</dbReference>
<feature type="region of interest" description="Disordered" evidence="1">
    <location>
        <begin position="1"/>
        <end position="25"/>
    </location>
</feature>
<evidence type="ECO:0000259" key="2">
    <source>
        <dbReference type="Pfam" id="PF07727"/>
    </source>
</evidence>
<feature type="non-terminal residue" evidence="3">
    <location>
        <position position="1"/>
    </location>
</feature>
<evidence type="ECO:0000313" key="3">
    <source>
        <dbReference type="EMBL" id="GFA52678.1"/>
    </source>
</evidence>
<dbReference type="InterPro" id="IPR013103">
    <property type="entry name" value="RVT_2"/>
</dbReference>